<evidence type="ECO:0000313" key="9">
    <source>
        <dbReference type="EMBL" id="QIK78053.1"/>
    </source>
</evidence>
<dbReference type="PANTHER" id="PTHR10491">
    <property type="entry name" value="DTDP-4-DEHYDRORHAMNOSE REDUCTASE"/>
    <property type="match status" value="1"/>
</dbReference>
<evidence type="ECO:0000256" key="2">
    <source>
        <dbReference type="ARBA" id="ARBA00010944"/>
    </source>
</evidence>
<comment type="function">
    <text evidence="6">Catalyzes the reduction of dTDP-6-deoxy-L-lyxo-4-hexulose to yield dTDP-L-rhamnose.</text>
</comment>
<evidence type="ECO:0000256" key="4">
    <source>
        <dbReference type="ARBA" id="ARBA00017099"/>
    </source>
</evidence>
<gene>
    <name evidence="9" type="primary">rfbD</name>
    <name evidence="9" type="ORF">G7077_03135</name>
</gene>
<reference evidence="9 10" key="1">
    <citation type="submission" date="2020-03" db="EMBL/GenBank/DDBJ databases">
        <title>Sphingomonas sp. nov., isolated from fish.</title>
        <authorList>
            <person name="Hyun D.-W."/>
            <person name="Bae J.-W."/>
        </authorList>
    </citation>
    <scope>NUCLEOTIDE SEQUENCE [LARGE SCALE GENOMIC DNA]</scope>
    <source>
        <strain evidence="9 10">HDW15B</strain>
    </source>
</reference>
<evidence type="ECO:0000256" key="1">
    <source>
        <dbReference type="ARBA" id="ARBA00004781"/>
    </source>
</evidence>
<dbReference type="Pfam" id="PF04321">
    <property type="entry name" value="RmlD_sub_bind"/>
    <property type="match status" value="1"/>
</dbReference>
<dbReference type="KEGG" id="spii:G7077_03135"/>
<dbReference type="RefSeq" id="WP_166410447.1">
    <property type="nucleotide sequence ID" value="NZ_CP049869.1"/>
</dbReference>
<protein>
    <recommendedName>
        <fullName evidence="4 6">dTDP-4-dehydrorhamnose reductase</fullName>
        <ecNumber evidence="3 6">1.1.1.133</ecNumber>
    </recommendedName>
</protein>
<dbReference type="EMBL" id="CP049869">
    <property type="protein sequence ID" value="QIK78053.1"/>
    <property type="molecule type" value="Genomic_DNA"/>
</dbReference>
<dbReference type="GO" id="GO:0019305">
    <property type="term" value="P:dTDP-rhamnose biosynthetic process"/>
    <property type="evidence" value="ECO:0007669"/>
    <property type="project" value="UniProtKB-UniPathway"/>
</dbReference>
<evidence type="ECO:0000313" key="10">
    <source>
        <dbReference type="Proteomes" id="UP000503222"/>
    </source>
</evidence>
<dbReference type="AlphaFoldDB" id="A0A6G7YMT4"/>
<feature type="region of interest" description="Disordered" evidence="7">
    <location>
        <begin position="288"/>
        <end position="313"/>
    </location>
</feature>
<dbReference type="CDD" id="cd05254">
    <property type="entry name" value="dTDP_HR_like_SDR_e"/>
    <property type="match status" value="1"/>
</dbReference>
<comment type="similarity">
    <text evidence="2 6">Belongs to the dTDP-4-dehydrorhamnose reductase family.</text>
</comment>
<dbReference type="NCBIfam" id="TIGR01214">
    <property type="entry name" value="rmlD"/>
    <property type="match status" value="1"/>
</dbReference>
<dbReference type="PANTHER" id="PTHR10491:SF4">
    <property type="entry name" value="METHIONINE ADENOSYLTRANSFERASE 2 SUBUNIT BETA"/>
    <property type="match status" value="1"/>
</dbReference>
<dbReference type="Gene3D" id="3.90.25.10">
    <property type="entry name" value="UDP-galactose 4-epimerase, domain 1"/>
    <property type="match status" value="1"/>
</dbReference>
<dbReference type="GO" id="GO:0008831">
    <property type="term" value="F:dTDP-4-dehydrorhamnose reductase activity"/>
    <property type="evidence" value="ECO:0007669"/>
    <property type="project" value="UniProtKB-EC"/>
</dbReference>
<keyword evidence="10" id="KW-1185">Reference proteome</keyword>
<dbReference type="Proteomes" id="UP000503222">
    <property type="component" value="Chromosome"/>
</dbReference>
<accession>A0A6G7YMT4</accession>
<organism evidence="9 10">
    <name type="scientific">Sphingomonas piscis</name>
    <dbReference type="NCBI Taxonomy" id="2714943"/>
    <lineage>
        <taxon>Bacteria</taxon>
        <taxon>Pseudomonadati</taxon>
        <taxon>Pseudomonadota</taxon>
        <taxon>Alphaproteobacteria</taxon>
        <taxon>Sphingomonadales</taxon>
        <taxon>Sphingomonadaceae</taxon>
        <taxon>Sphingomonas</taxon>
    </lineage>
</organism>
<comment type="catalytic activity">
    <reaction evidence="5 6">
        <text>dTDP-beta-L-rhamnose + NADP(+) = dTDP-4-dehydro-beta-L-rhamnose + NADPH + H(+)</text>
        <dbReference type="Rhea" id="RHEA:21796"/>
        <dbReference type="ChEBI" id="CHEBI:15378"/>
        <dbReference type="ChEBI" id="CHEBI:57510"/>
        <dbReference type="ChEBI" id="CHEBI:57783"/>
        <dbReference type="ChEBI" id="CHEBI:58349"/>
        <dbReference type="ChEBI" id="CHEBI:62830"/>
        <dbReference type="EC" id="1.1.1.133"/>
    </reaction>
</comment>
<feature type="compositionally biased region" description="Polar residues" evidence="7">
    <location>
        <begin position="300"/>
        <end position="313"/>
    </location>
</feature>
<comment type="pathway">
    <text evidence="1 6">Carbohydrate biosynthesis; dTDP-L-rhamnose biosynthesis.</text>
</comment>
<dbReference type="SUPFAM" id="SSF51735">
    <property type="entry name" value="NAD(P)-binding Rossmann-fold domains"/>
    <property type="match status" value="1"/>
</dbReference>
<keyword evidence="6 9" id="KW-0560">Oxidoreductase</keyword>
<keyword evidence="6" id="KW-0521">NADP</keyword>
<evidence type="ECO:0000256" key="3">
    <source>
        <dbReference type="ARBA" id="ARBA00012929"/>
    </source>
</evidence>
<comment type="cofactor">
    <cofactor evidence="6">
        <name>Mg(2+)</name>
        <dbReference type="ChEBI" id="CHEBI:18420"/>
    </cofactor>
    <text evidence="6">Binds 1 Mg(2+) ion per monomer.</text>
</comment>
<dbReference type="UniPathway" id="UPA00124"/>
<name>A0A6G7YMT4_9SPHN</name>
<proteinExistence type="inferred from homology"/>
<dbReference type="Gene3D" id="3.40.50.720">
    <property type="entry name" value="NAD(P)-binding Rossmann-like Domain"/>
    <property type="match status" value="1"/>
</dbReference>
<dbReference type="EC" id="1.1.1.133" evidence="3 6"/>
<feature type="domain" description="RmlD-like substrate binding" evidence="8">
    <location>
        <begin position="1"/>
        <end position="291"/>
    </location>
</feature>
<dbReference type="InterPro" id="IPR005913">
    <property type="entry name" value="dTDP_dehydrorham_reduct"/>
</dbReference>
<evidence type="ECO:0000256" key="5">
    <source>
        <dbReference type="ARBA" id="ARBA00048200"/>
    </source>
</evidence>
<feature type="compositionally biased region" description="Basic and acidic residues" evidence="7">
    <location>
        <begin position="288"/>
        <end position="299"/>
    </location>
</feature>
<dbReference type="InterPro" id="IPR029903">
    <property type="entry name" value="RmlD-like-bd"/>
</dbReference>
<evidence type="ECO:0000256" key="6">
    <source>
        <dbReference type="RuleBase" id="RU364082"/>
    </source>
</evidence>
<dbReference type="InterPro" id="IPR036291">
    <property type="entry name" value="NAD(P)-bd_dom_sf"/>
</dbReference>
<sequence length="313" mass="33426">MRILVTGTQGQVARSLLERGSERGYEIILLGRPHLDLASGRSEIVAAVERARPDAVVNAAAYTAVDKAEADEAAAFAINADGAGSVAYAAARLAVPLVHTSTDYVFDGLKPAAFRENDPVGPTSVYGRSKLDGERQVLAEHDNAAILRTAWVYSPFGANFVKTMLRLGTDREELRVVSDQLGNPTSALDIADGILKVVANLAADRDENLRGIFHMAGSESTNWAEFAEGIFATSAARGGPTARVVRIGSSDFPTAAKRPANSRLDCTKLQSAHQVSLPSWRTSLSDVVERLLPGDREPSPEQQTETSRLSSQG</sequence>
<evidence type="ECO:0000256" key="7">
    <source>
        <dbReference type="SAM" id="MobiDB-lite"/>
    </source>
</evidence>
<evidence type="ECO:0000259" key="8">
    <source>
        <dbReference type="Pfam" id="PF04321"/>
    </source>
</evidence>